<evidence type="ECO:0000313" key="2">
    <source>
        <dbReference type="Proteomes" id="UP000821866"/>
    </source>
</evidence>
<evidence type="ECO:0000313" key="1">
    <source>
        <dbReference type="EMBL" id="KAH8033400.1"/>
    </source>
</evidence>
<dbReference type="EMBL" id="JABSTU010000004">
    <property type="protein sequence ID" value="KAH8033400.1"/>
    <property type="molecule type" value="Genomic_DNA"/>
</dbReference>
<name>A0A9J6EHA5_RHIMP</name>
<sequence length="230" mass="24858">MIAGQYLKGQCISKLAEGKEEIEDKRKLPGSYEAELWKCLCGRPRKRRRRTRSRASDRWWQVTTGGGWAPRKWKSEDRCVGPKRADQELAKGHAGPRAVLGGIRGVLTEGLVLACGPDVDSSWDMRSRTLSVELLLSVLWESRSGSRGTCLGLATPCAAPATSACATGTTGSSSPPPPVKAESRLRTWGLTEALSPAVTACTTCVPEFAMDKGHHRVLTVTSSGCCFNQL</sequence>
<reference evidence="1" key="1">
    <citation type="journal article" date="2020" name="Cell">
        <title>Large-Scale Comparative Analyses of Tick Genomes Elucidate Their Genetic Diversity and Vector Capacities.</title>
        <authorList>
            <consortium name="Tick Genome and Microbiome Consortium (TIGMIC)"/>
            <person name="Jia N."/>
            <person name="Wang J."/>
            <person name="Shi W."/>
            <person name="Du L."/>
            <person name="Sun Y."/>
            <person name="Zhan W."/>
            <person name="Jiang J.F."/>
            <person name="Wang Q."/>
            <person name="Zhang B."/>
            <person name="Ji P."/>
            <person name="Bell-Sakyi L."/>
            <person name="Cui X.M."/>
            <person name="Yuan T.T."/>
            <person name="Jiang B.G."/>
            <person name="Yang W.F."/>
            <person name="Lam T.T."/>
            <person name="Chang Q.C."/>
            <person name="Ding S.J."/>
            <person name="Wang X.J."/>
            <person name="Zhu J.G."/>
            <person name="Ruan X.D."/>
            <person name="Zhao L."/>
            <person name="Wei J.T."/>
            <person name="Ye R.Z."/>
            <person name="Que T.C."/>
            <person name="Du C.H."/>
            <person name="Zhou Y.H."/>
            <person name="Cheng J.X."/>
            <person name="Dai P.F."/>
            <person name="Guo W.B."/>
            <person name="Han X.H."/>
            <person name="Huang E.J."/>
            <person name="Li L.F."/>
            <person name="Wei W."/>
            <person name="Gao Y.C."/>
            <person name="Liu J.Z."/>
            <person name="Shao H.Z."/>
            <person name="Wang X."/>
            <person name="Wang C.C."/>
            <person name="Yang T.C."/>
            <person name="Huo Q.B."/>
            <person name="Li W."/>
            <person name="Chen H.Y."/>
            <person name="Chen S.E."/>
            <person name="Zhou L.G."/>
            <person name="Ni X.B."/>
            <person name="Tian J.H."/>
            <person name="Sheng Y."/>
            <person name="Liu T."/>
            <person name="Pan Y.S."/>
            <person name="Xia L.Y."/>
            <person name="Li J."/>
            <person name="Zhao F."/>
            <person name="Cao W.C."/>
        </authorList>
    </citation>
    <scope>NUCLEOTIDE SEQUENCE</scope>
    <source>
        <strain evidence="1">Rmic-2018</strain>
    </source>
</reference>
<comment type="caution">
    <text evidence="1">The sequence shown here is derived from an EMBL/GenBank/DDBJ whole genome shotgun (WGS) entry which is preliminary data.</text>
</comment>
<gene>
    <name evidence="1" type="ORF">HPB51_012071</name>
</gene>
<dbReference type="Proteomes" id="UP000821866">
    <property type="component" value="Chromosome 2"/>
</dbReference>
<dbReference type="AlphaFoldDB" id="A0A9J6EHA5"/>
<organism evidence="1 2">
    <name type="scientific">Rhipicephalus microplus</name>
    <name type="common">Cattle tick</name>
    <name type="synonym">Boophilus microplus</name>
    <dbReference type="NCBI Taxonomy" id="6941"/>
    <lineage>
        <taxon>Eukaryota</taxon>
        <taxon>Metazoa</taxon>
        <taxon>Ecdysozoa</taxon>
        <taxon>Arthropoda</taxon>
        <taxon>Chelicerata</taxon>
        <taxon>Arachnida</taxon>
        <taxon>Acari</taxon>
        <taxon>Parasitiformes</taxon>
        <taxon>Ixodida</taxon>
        <taxon>Ixodoidea</taxon>
        <taxon>Ixodidae</taxon>
        <taxon>Rhipicephalinae</taxon>
        <taxon>Rhipicephalus</taxon>
        <taxon>Boophilus</taxon>
    </lineage>
</organism>
<keyword evidence="2" id="KW-1185">Reference proteome</keyword>
<protein>
    <submittedName>
        <fullName evidence="1">Uncharacterized protein</fullName>
    </submittedName>
</protein>
<proteinExistence type="predicted"/>
<reference evidence="1" key="2">
    <citation type="submission" date="2021-09" db="EMBL/GenBank/DDBJ databases">
        <authorList>
            <person name="Jia N."/>
            <person name="Wang J."/>
            <person name="Shi W."/>
            <person name="Du L."/>
            <person name="Sun Y."/>
            <person name="Zhan W."/>
            <person name="Jiang J."/>
            <person name="Wang Q."/>
            <person name="Zhang B."/>
            <person name="Ji P."/>
            <person name="Sakyi L.B."/>
            <person name="Cui X."/>
            <person name="Yuan T."/>
            <person name="Jiang B."/>
            <person name="Yang W."/>
            <person name="Lam T.T.-Y."/>
            <person name="Chang Q."/>
            <person name="Ding S."/>
            <person name="Wang X."/>
            <person name="Zhu J."/>
            <person name="Ruan X."/>
            <person name="Zhao L."/>
            <person name="Wei J."/>
            <person name="Que T."/>
            <person name="Du C."/>
            <person name="Cheng J."/>
            <person name="Dai P."/>
            <person name="Han X."/>
            <person name="Huang E."/>
            <person name="Gao Y."/>
            <person name="Liu J."/>
            <person name="Shao H."/>
            <person name="Ye R."/>
            <person name="Li L."/>
            <person name="Wei W."/>
            <person name="Wang X."/>
            <person name="Wang C."/>
            <person name="Huo Q."/>
            <person name="Li W."/>
            <person name="Guo W."/>
            <person name="Chen H."/>
            <person name="Chen S."/>
            <person name="Zhou L."/>
            <person name="Zhou L."/>
            <person name="Ni X."/>
            <person name="Tian J."/>
            <person name="Zhou Y."/>
            <person name="Sheng Y."/>
            <person name="Liu T."/>
            <person name="Pan Y."/>
            <person name="Xia L."/>
            <person name="Li J."/>
            <person name="Zhao F."/>
            <person name="Cao W."/>
        </authorList>
    </citation>
    <scope>NUCLEOTIDE SEQUENCE</scope>
    <source>
        <strain evidence="1">Rmic-2018</strain>
        <tissue evidence="1">Larvae</tissue>
    </source>
</reference>
<accession>A0A9J6EHA5</accession>